<name>A0A6S6T5E3_9GAMM</name>
<dbReference type="GO" id="GO:0003676">
    <property type="term" value="F:nucleic acid binding"/>
    <property type="evidence" value="ECO:0007669"/>
    <property type="project" value="InterPro"/>
</dbReference>
<protein>
    <recommendedName>
        <fullName evidence="2">Fatty-acid synthase</fullName>
    </recommendedName>
</protein>
<reference evidence="1" key="1">
    <citation type="submission" date="2020-01" db="EMBL/GenBank/DDBJ databases">
        <authorList>
            <person name="Meier V. D."/>
            <person name="Meier V D."/>
        </authorList>
    </citation>
    <scope>NUCLEOTIDE SEQUENCE</scope>
    <source>
        <strain evidence="1">HLG_WM_MAG_09</strain>
    </source>
</reference>
<sequence length="139" mass="15890">MPRLDIYHHHVRNALEKDGWEITHDPLPLSIGKKRLFVDLGAEALFSAEKGKQKIAVEIKSFIGLSVVKDLEQALGQYTLYQRILEQLEPDRVLYLAVNTRIAKEIFAVEIGQLLLNTDAVKVLVFDVEEEIITQWLPN</sequence>
<gene>
    <name evidence="1" type="ORF">HELGO_WM32887</name>
</gene>
<dbReference type="CDD" id="cd22366">
    <property type="entry name" value="XisH-like"/>
    <property type="match status" value="1"/>
</dbReference>
<dbReference type="AlphaFoldDB" id="A0A6S6T5E3"/>
<evidence type="ECO:0008006" key="2">
    <source>
        <dbReference type="Google" id="ProtNLM"/>
    </source>
</evidence>
<dbReference type="Pfam" id="PF08814">
    <property type="entry name" value="XisH"/>
    <property type="match status" value="1"/>
</dbReference>
<dbReference type="Gene3D" id="3.40.1350.10">
    <property type="match status" value="1"/>
</dbReference>
<dbReference type="InterPro" id="IPR011856">
    <property type="entry name" value="tRNA_endonuc-like_dom_sf"/>
</dbReference>
<dbReference type="InterPro" id="IPR014919">
    <property type="entry name" value="XisH"/>
</dbReference>
<dbReference type="EMBL" id="CACVAT010000154">
    <property type="protein sequence ID" value="CAA6810700.1"/>
    <property type="molecule type" value="Genomic_DNA"/>
</dbReference>
<organism evidence="1">
    <name type="scientific">uncultured Thiotrichaceae bacterium</name>
    <dbReference type="NCBI Taxonomy" id="298394"/>
    <lineage>
        <taxon>Bacteria</taxon>
        <taxon>Pseudomonadati</taxon>
        <taxon>Pseudomonadota</taxon>
        <taxon>Gammaproteobacteria</taxon>
        <taxon>Thiotrichales</taxon>
        <taxon>Thiotrichaceae</taxon>
        <taxon>environmental samples</taxon>
    </lineage>
</organism>
<dbReference type="SUPFAM" id="SSF52980">
    <property type="entry name" value="Restriction endonuclease-like"/>
    <property type="match status" value="1"/>
</dbReference>
<proteinExistence type="predicted"/>
<dbReference type="InterPro" id="IPR011335">
    <property type="entry name" value="Restrct_endonuc-II-like"/>
</dbReference>
<accession>A0A6S6T5E3</accession>
<evidence type="ECO:0000313" key="1">
    <source>
        <dbReference type="EMBL" id="CAA6810700.1"/>
    </source>
</evidence>